<dbReference type="InterPro" id="IPR036249">
    <property type="entry name" value="Thioredoxin-like_sf"/>
</dbReference>
<feature type="non-terminal residue" evidence="2">
    <location>
        <position position="1"/>
    </location>
</feature>
<feature type="domain" description="Thioredoxin" evidence="1">
    <location>
        <begin position="154"/>
        <end position="289"/>
    </location>
</feature>
<dbReference type="OrthoDB" id="10264505at2759"/>
<evidence type="ECO:0000259" key="1">
    <source>
        <dbReference type="PROSITE" id="PS51352"/>
    </source>
</evidence>
<accession>A0A9Q0MLR3</accession>
<dbReference type="InterPro" id="IPR013766">
    <property type="entry name" value="Thioredoxin_domain"/>
</dbReference>
<dbReference type="SUPFAM" id="SSF52833">
    <property type="entry name" value="Thioredoxin-like"/>
    <property type="match status" value="2"/>
</dbReference>
<dbReference type="Proteomes" id="UP001151699">
    <property type="component" value="Unassembled WGS sequence"/>
</dbReference>
<dbReference type="PROSITE" id="PS51352">
    <property type="entry name" value="THIOREDOXIN_2"/>
    <property type="match status" value="1"/>
</dbReference>
<dbReference type="PANTHER" id="PTHR19991">
    <property type="entry name" value="L 2 01289"/>
    <property type="match status" value="1"/>
</dbReference>
<feature type="non-terminal residue" evidence="2">
    <location>
        <position position="289"/>
    </location>
</feature>
<sequence length="289" mass="33572">DRDQKQSQKVLLELENIDDDCDQNDIAFVKIDDDNEAAEWGIDEIPTIVFFERGIPHIYEGDLMKEDDLLGWLIHQKRHSEIPEVTDEMKDKLIESTKYLAVIFYDKDDKQDIRVLNELENIDDELEKEGIVIVRIDNAAEAKEYGLDHLPALVYFEDKIPALYEGDLMNEEEVLEWLILQKNTATIEEVTDEILVELIDDHEYVCVYFTGPCEEGEKCDKILDDLENIDDELDEAGIIFVTTEDTAFAKKMGIKSFPELVFFRNRDPLHFTGDLNDEDEVLSWLTDED</sequence>
<comment type="caution">
    <text evidence="2">The sequence shown here is derived from an EMBL/GenBank/DDBJ whole genome shotgun (WGS) entry which is preliminary data.</text>
</comment>
<dbReference type="EMBL" id="WJQU01001178">
    <property type="protein sequence ID" value="KAJ6634044.1"/>
    <property type="molecule type" value="Genomic_DNA"/>
</dbReference>
<proteinExistence type="predicted"/>
<dbReference type="CDD" id="cd02961">
    <property type="entry name" value="PDI_a_family"/>
    <property type="match status" value="1"/>
</dbReference>
<name>A0A9Q0MLR3_9DIPT</name>
<dbReference type="PANTHER" id="PTHR19991:SF3">
    <property type="entry name" value="LETHAL (2) 01289, ISOFORM F"/>
    <property type="match status" value="1"/>
</dbReference>
<dbReference type="AlphaFoldDB" id="A0A9Q0MLR3"/>
<dbReference type="Pfam" id="PF13848">
    <property type="entry name" value="Thioredoxin_6"/>
    <property type="match status" value="1"/>
</dbReference>
<organism evidence="2 3">
    <name type="scientific">Pseudolycoriella hygida</name>
    <dbReference type="NCBI Taxonomy" id="35572"/>
    <lineage>
        <taxon>Eukaryota</taxon>
        <taxon>Metazoa</taxon>
        <taxon>Ecdysozoa</taxon>
        <taxon>Arthropoda</taxon>
        <taxon>Hexapoda</taxon>
        <taxon>Insecta</taxon>
        <taxon>Pterygota</taxon>
        <taxon>Neoptera</taxon>
        <taxon>Endopterygota</taxon>
        <taxon>Diptera</taxon>
        <taxon>Nematocera</taxon>
        <taxon>Sciaroidea</taxon>
        <taxon>Sciaridae</taxon>
        <taxon>Pseudolycoriella</taxon>
    </lineage>
</organism>
<protein>
    <recommendedName>
        <fullName evidence="1">Thioredoxin domain-containing protein</fullName>
    </recommendedName>
</protein>
<gene>
    <name evidence="2" type="primary">SPAC1F5.02</name>
    <name evidence="2" type="ORF">Bhyg_17773</name>
</gene>
<reference evidence="2" key="1">
    <citation type="submission" date="2022-07" db="EMBL/GenBank/DDBJ databases">
        <authorList>
            <person name="Trinca V."/>
            <person name="Uliana J.V.C."/>
            <person name="Torres T.T."/>
            <person name="Ward R.J."/>
            <person name="Monesi N."/>
        </authorList>
    </citation>
    <scope>NUCLEOTIDE SEQUENCE</scope>
    <source>
        <strain evidence="2">HSMRA1968</strain>
        <tissue evidence="2">Whole embryos</tissue>
    </source>
</reference>
<keyword evidence="3" id="KW-1185">Reference proteome</keyword>
<dbReference type="Gene3D" id="3.40.30.10">
    <property type="entry name" value="Glutaredoxin"/>
    <property type="match status" value="3"/>
</dbReference>
<evidence type="ECO:0000313" key="3">
    <source>
        <dbReference type="Proteomes" id="UP001151699"/>
    </source>
</evidence>
<evidence type="ECO:0000313" key="2">
    <source>
        <dbReference type="EMBL" id="KAJ6634044.1"/>
    </source>
</evidence>